<gene>
    <name evidence="1" type="ORF">LCGC14_2920090</name>
</gene>
<name>A0A0F9AF27_9ZZZZ</name>
<protein>
    <submittedName>
        <fullName evidence="1">Uncharacterized protein</fullName>
    </submittedName>
</protein>
<organism evidence="1">
    <name type="scientific">marine sediment metagenome</name>
    <dbReference type="NCBI Taxonomy" id="412755"/>
    <lineage>
        <taxon>unclassified sequences</taxon>
        <taxon>metagenomes</taxon>
        <taxon>ecological metagenomes</taxon>
    </lineage>
</organism>
<reference evidence="1" key="1">
    <citation type="journal article" date="2015" name="Nature">
        <title>Complex archaea that bridge the gap between prokaryotes and eukaryotes.</title>
        <authorList>
            <person name="Spang A."/>
            <person name="Saw J.H."/>
            <person name="Jorgensen S.L."/>
            <person name="Zaremba-Niedzwiedzka K."/>
            <person name="Martijn J."/>
            <person name="Lind A.E."/>
            <person name="van Eijk R."/>
            <person name="Schleper C."/>
            <person name="Guy L."/>
            <person name="Ettema T.J."/>
        </authorList>
    </citation>
    <scope>NUCLEOTIDE SEQUENCE</scope>
</reference>
<evidence type="ECO:0000313" key="1">
    <source>
        <dbReference type="EMBL" id="KKK70826.1"/>
    </source>
</evidence>
<dbReference type="EMBL" id="LAZR01058005">
    <property type="protein sequence ID" value="KKK70826.1"/>
    <property type="molecule type" value="Genomic_DNA"/>
</dbReference>
<dbReference type="AlphaFoldDB" id="A0A0F9AF27"/>
<sequence length="93" mass="10515">MAKLEDQTSKHEWCLSRTQVQPNAGWGTLCENCLFIAADRANSDFPCKKWGTVHPPFPNLLRYSNIGHDVKFDEVLGVSFVKICTAYKKGEEP</sequence>
<proteinExistence type="predicted"/>
<comment type="caution">
    <text evidence="1">The sequence shown here is derived from an EMBL/GenBank/DDBJ whole genome shotgun (WGS) entry which is preliminary data.</text>
</comment>
<accession>A0A0F9AF27</accession>